<accession>A0A0F5JLV6</accession>
<evidence type="ECO:0000256" key="5">
    <source>
        <dbReference type="ARBA" id="ARBA00022729"/>
    </source>
</evidence>
<dbReference type="AlphaFoldDB" id="A0A0F5JLV6"/>
<dbReference type="NCBIfam" id="TIGR04056">
    <property type="entry name" value="OMP_RagA_SusC"/>
    <property type="match status" value="1"/>
</dbReference>
<keyword evidence="4 8" id="KW-0812">Transmembrane</keyword>
<evidence type="ECO:0000256" key="8">
    <source>
        <dbReference type="PROSITE-ProRule" id="PRU01360"/>
    </source>
</evidence>
<dbReference type="InterPro" id="IPR012910">
    <property type="entry name" value="Plug_dom"/>
</dbReference>
<dbReference type="FunFam" id="2.60.40.1120:FF:000003">
    <property type="entry name" value="Outer membrane protein Omp121"/>
    <property type="match status" value="1"/>
</dbReference>
<dbReference type="Gene3D" id="2.40.170.20">
    <property type="entry name" value="TonB-dependent receptor, beta-barrel domain"/>
    <property type="match status" value="1"/>
</dbReference>
<dbReference type="GO" id="GO:0044718">
    <property type="term" value="P:siderophore transmembrane transport"/>
    <property type="evidence" value="ECO:0007669"/>
    <property type="project" value="TreeGrafter"/>
</dbReference>
<dbReference type="HOGENOM" id="CLU_004317_1_1_10"/>
<feature type="domain" description="TonB-dependent receptor plug" evidence="10">
    <location>
        <begin position="214"/>
        <end position="315"/>
    </location>
</feature>
<evidence type="ECO:0000313" key="12">
    <source>
        <dbReference type="Proteomes" id="UP000033047"/>
    </source>
</evidence>
<dbReference type="Proteomes" id="UP000033047">
    <property type="component" value="Unassembled WGS sequence"/>
</dbReference>
<dbReference type="PROSITE" id="PS52016">
    <property type="entry name" value="TONB_DEPENDENT_REC_3"/>
    <property type="match status" value="1"/>
</dbReference>
<dbReference type="InterPro" id="IPR039426">
    <property type="entry name" value="TonB-dep_rcpt-like"/>
</dbReference>
<comment type="subcellular location">
    <subcellularLocation>
        <location evidence="1 8">Cell outer membrane</location>
        <topology evidence="1 8">Multi-pass membrane protein</topology>
    </subcellularLocation>
</comment>
<keyword evidence="6 8" id="KW-0472">Membrane</keyword>
<reference evidence="11 12" key="1">
    <citation type="submission" date="2013-04" db="EMBL/GenBank/DDBJ databases">
        <title>The Genome Sequence of Parabacteroides goldsteinii DSM 19448.</title>
        <authorList>
            <consortium name="The Broad Institute Genomics Platform"/>
            <person name="Earl A."/>
            <person name="Ward D."/>
            <person name="Feldgarden M."/>
            <person name="Gevers D."/>
            <person name="Martens E."/>
            <person name="Sakamoto M."/>
            <person name="Benno Y."/>
            <person name="Song Y."/>
            <person name="Liu C."/>
            <person name="Lee J."/>
            <person name="Bolanos M."/>
            <person name="Vaisanen M.L."/>
            <person name="Finegold S.M."/>
            <person name="Walker B."/>
            <person name="Young S."/>
            <person name="Zeng Q."/>
            <person name="Gargeya S."/>
            <person name="Fitzgerald M."/>
            <person name="Haas B."/>
            <person name="Abouelleil A."/>
            <person name="Allen A.W."/>
            <person name="Alvarado L."/>
            <person name="Arachchi H.M."/>
            <person name="Berlin A.M."/>
            <person name="Chapman S.B."/>
            <person name="Gainer-Dewar J."/>
            <person name="Goldberg J."/>
            <person name="Griggs A."/>
            <person name="Gujja S."/>
            <person name="Hansen M."/>
            <person name="Howarth C."/>
            <person name="Imamovic A."/>
            <person name="Ireland A."/>
            <person name="Larimer J."/>
            <person name="McCowan C."/>
            <person name="Murphy C."/>
            <person name="Pearson M."/>
            <person name="Poon T.W."/>
            <person name="Priest M."/>
            <person name="Roberts A."/>
            <person name="Saif S."/>
            <person name="Shea T."/>
            <person name="Sisk P."/>
            <person name="Sykes S."/>
            <person name="Wortman J."/>
            <person name="Nusbaum C."/>
            <person name="Birren B."/>
        </authorList>
    </citation>
    <scope>NUCLEOTIDE SEQUENCE [LARGE SCALE GENOMIC DNA]</scope>
    <source>
        <strain evidence="11 12">DSM 19448</strain>
    </source>
</reference>
<evidence type="ECO:0000256" key="6">
    <source>
        <dbReference type="ARBA" id="ARBA00023136"/>
    </source>
</evidence>
<comment type="caution">
    <text evidence="11">The sequence shown here is derived from an EMBL/GenBank/DDBJ whole genome shotgun (WGS) entry which is preliminary data.</text>
</comment>
<dbReference type="InterPro" id="IPR008969">
    <property type="entry name" value="CarboxyPept-like_regulatory"/>
</dbReference>
<feature type="transmembrane region" description="Helical" evidence="9">
    <location>
        <begin position="21"/>
        <end position="39"/>
    </location>
</feature>
<name>A0A0F5JLV6_9BACT</name>
<dbReference type="Pfam" id="PF07715">
    <property type="entry name" value="Plug"/>
    <property type="match status" value="1"/>
</dbReference>
<proteinExistence type="inferred from homology"/>
<dbReference type="Pfam" id="PF13715">
    <property type="entry name" value="CarbopepD_reg_2"/>
    <property type="match status" value="1"/>
</dbReference>
<dbReference type="PANTHER" id="PTHR30069:SF29">
    <property type="entry name" value="HEMOGLOBIN AND HEMOGLOBIN-HAPTOGLOBIN-BINDING PROTEIN 1-RELATED"/>
    <property type="match status" value="1"/>
</dbReference>
<evidence type="ECO:0000256" key="3">
    <source>
        <dbReference type="ARBA" id="ARBA00022452"/>
    </source>
</evidence>
<protein>
    <submittedName>
        <fullName evidence="11">SusC/RagA family TonB-linked outer membrane protein</fullName>
    </submittedName>
</protein>
<dbReference type="InterPro" id="IPR037066">
    <property type="entry name" value="Plug_dom_sf"/>
</dbReference>
<evidence type="ECO:0000259" key="10">
    <source>
        <dbReference type="Pfam" id="PF07715"/>
    </source>
</evidence>
<keyword evidence="7 8" id="KW-0998">Cell outer membrane</keyword>
<dbReference type="Gene3D" id="2.170.130.10">
    <property type="entry name" value="TonB-dependent receptor, plug domain"/>
    <property type="match status" value="1"/>
</dbReference>
<evidence type="ECO:0000313" key="11">
    <source>
        <dbReference type="EMBL" id="KKB58763.1"/>
    </source>
</evidence>
<sequence length="1130" mass="127326">MILQKNESKTVHKDTILRYTYLLITAVFLLFPTTIFAQGSKVSLSAKNASLKEVLTDIEAKTTVRFSYIDEDIESPKDITFVKEFPNVETLLNWLLPPRNLEFIRTGNTIAIKKKQPGHKNRELTGIVTDEKGDPIIGANVVEKGTTNGTVTDINGTFSLTVQGRNVLTVSYIGYISQDIPINNASTLNIRLKEDSEQLEEVVVVGYGSIKRVNVSGAISSVDSKIFESRPIQNAAAALQGEIPGVTITRNSGTPGGDTNIRIRDISSINGGEPLILIDGAEGTLSDINPSDIENISVLKDGNAAIYGARAADGVILVTTKSGKRNQPLKVSVDAYYALKKPALMKETVNLYQYAEMGLEITDGSWTSEYTAEDLPKIAANSPEIVPNGIWGMYPKFYQYVDKKKEIIGNGGQQYYNINMAGGGEKYSYLLSLGYQQEQGLPKFGKDKDNRYYVRAKTDIDLLKNLNLDLNLAYETSDRSYSAAIDGRDGIIRNIWEGLSFWGRVWAPLYNPEGNYYTFQYYHNPAQSLEELGDKNNTRTNFTFNSKLTWKVLEGLNITGQAIIRKNDKDENAFYKVVDTYDWDNNITWIYGNPNYASRRYEKTLYKNFTVLADFKRRFNEIHDLGIMIGGANESSNYDWFEAARQDFSQQEVPSLNLGSPENQYATSGGEAWTINSYFARLNYVLMDKYIVEANFRADASSRFHPDYRWGYFPGVSVAWRLNEEKFIKDLNIFDNLKIRGSYGEMGNQSGIGLYDYIPLISISNSYYPFGKGNRASLSYVNSMVSLTRSWETVATYDIGADLGFLNNRLTASADFFKKINNNMLIPVTYPSILGADAPMTNNGRLEIKGWELTLGWQDKLGDFGYSIKASISDARNLVVEKGGSDAYTLGLNKTRKGYPLNSYFGYEFDGIIQNEQELEAYKAQFAKGGVPGNLRVGDAKYKDLNKDGKLSLFGDDGNDGDAKYLGDMNPRYNFGLNVSCNYKGFDFSFFLQGVGKRTLFLEAEASRPFYQWWFDPLEYWYGKTWTEERTSAQYPAITVDQTRAGYNYATSDNTRFNAAYMRMKNMQLGYSLPQNLLKKVHLEKVRFYISGEDLFEIHNVPGGYDPENTGYYGSYPFTRMFSFGTNIIF</sequence>
<dbReference type="GO" id="GO:0015344">
    <property type="term" value="F:siderophore uptake transmembrane transporter activity"/>
    <property type="evidence" value="ECO:0007669"/>
    <property type="project" value="TreeGrafter"/>
</dbReference>
<evidence type="ECO:0000256" key="1">
    <source>
        <dbReference type="ARBA" id="ARBA00004571"/>
    </source>
</evidence>
<dbReference type="SUPFAM" id="SSF56935">
    <property type="entry name" value="Porins"/>
    <property type="match status" value="1"/>
</dbReference>
<dbReference type="Gene3D" id="2.60.40.1120">
    <property type="entry name" value="Carboxypeptidase-like, regulatory domain"/>
    <property type="match status" value="1"/>
</dbReference>
<dbReference type="STRING" id="927665.HMPREF1535_00898"/>
<comment type="similarity">
    <text evidence="8">Belongs to the TonB-dependent receptor family.</text>
</comment>
<evidence type="ECO:0000256" key="7">
    <source>
        <dbReference type="ARBA" id="ARBA00023237"/>
    </source>
</evidence>
<keyword evidence="5" id="KW-0732">Signal</keyword>
<gene>
    <name evidence="11" type="ORF">HMPREF1535_00898</name>
</gene>
<dbReference type="RefSeq" id="WP_052716649.1">
    <property type="nucleotide sequence ID" value="NZ_KQ033912.1"/>
</dbReference>
<dbReference type="InterPro" id="IPR023997">
    <property type="entry name" value="TonB-dep_OMP_SusC/RagA_CS"/>
</dbReference>
<dbReference type="NCBIfam" id="TIGR04057">
    <property type="entry name" value="SusC_RagA_signa"/>
    <property type="match status" value="1"/>
</dbReference>
<keyword evidence="2 8" id="KW-0813">Transport</keyword>
<organism evidence="11 12">
    <name type="scientific">Parabacteroides goldsteinii DSM 19448 = WAL 12034</name>
    <dbReference type="NCBI Taxonomy" id="927665"/>
    <lineage>
        <taxon>Bacteria</taxon>
        <taxon>Pseudomonadati</taxon>
        <taxon>Bacteroidota</taxon>
        <taxon>Bacteroidia</taxon>
        <taxon>Bacteroidales</taxon>
        <taxon>Tannerellaceae</taxon>
        <taxon>Parabacteroides</taxon>
    </lineage>
</organism>
<dbReference type="SUPFAM" id="SSF49464">
    <property type="entry name" value="Carboxypeptidase regulatory domain-like"/>
    <property type="match status" value="1"/>
</dbReference>
<dbReference type="PANTHER" id="PTHR30069">
    <property type="entry name" value="TONB-DEPENDENT OUTER MEMBRANE RECEPTOR"/>
    <property type="match status" value="1"/>
</dbReference>
<evidence type="ECO:0000256" key="4">
    <source>
        <dbReference type="ARBA" id="ARBA00022692"/>
    </source>
</evidence>
<dbReference type="InterPro" id="IPR023996">
    <property type="entry name" value="TonB-dep_OMP_SusC/RagA"/>
</dbReference>
<keyword evidence="3 8" id="KW-1134">Transmembrane beta strand</keyword>
<dbReference type="GO" id="GO:0009279">
    <property type="term" value="C:cell outer membrane"/>
    <property type="evidence" value="ECO:0007669"/>
    <property type="project" value="UniProtKB-SubCell"/>
</dbReference>
<evidence type="ECO:0000256" key="9">
    <source>
        <dbReference type="SAM" id="Phobius"/>
    </source>
</evidence>
<dbReference type="InterPro" id="IPR036942">
    <property type="entry name" value="Beta-barrel_TonB_sf"/>
</dbReference>
<dbReference type="EMBL" id="AQHV01000005">
    <property type="protein sequence ID" value="KKB58763.1"/>
    <property type="molecule type" value="Genomic_DNA"/>
</dbReference>
<evidence type="ECO:0000256" key="2">
    <source>
        <dbReference type="ARBA" id="ARBA00022448"/>
    </source>
</evidence>
<keyword evidence="9" id="KW-1133">Transmembrane helix</keyword>
<dbReference type="PATRIC" id="fig|927665.4.peg.917"/>